<evidence type="ECO:0000313" key="3">
    <source>
        <dbReference type="EMBL" id="USP76284.1"/>
    </source>
</evidence>
<dbReference type="Proteomes" id="UP001056012">
    <property type="component" value="Chromosome 2"/>
</dbReference>
<dbReference type="VEuPathDB" id="FungiDB:yc1106_03558"/>
<dbReference type="InterPro" id="IPR002818">
    <property type="entry name" value="DJ-1/PfpI"/>
</dbReference>
<dbReference type="PANTHER" id="PTHR43130">
    <property type="entry name" value="ARAC-FAMILY TRANSCRIPTIONAL REGULATOR"/>
    <property type="match status" value="1"/>
</dbReference>
<feature type="signal peptide" evidence="1">
    <location>
        <begin position="1"/>
        <end position="23"/>
    </location>
</feature>
<dbReference type="AlphaFoldDB" id="A0A9Q9DS18"/>
<sequence>MLLQKAFTTLFVLPSLFMPFVFGQNATEHAFNRRRTLSIGIVIFDGFEPIEVWGPLEFLTSTSLGFMIDSSTQLSAFYKMTLAVISYNKGPVKGTVSARLAQHLGGDFGQTLGAETTVTHTFDDAPALDVIIVPGGTGVINATLGNQTIIEEFLVRREPQADYILGISFGVTHLARSGLLNGKRATTNKSGWEWIKLYGPQVEWVPQARWVTDGKFWTSSGMTSAMDMTYAWLTHIYGAEGPVDERTNGIEYAPHLNSEWDPYAVYFNVSGADASKPMKDCVGPVGLSGNLSVSRKTR</sequence>
<keyword evidence="1" id="KW-0732">Signal</keyword>
<dbReference type="SUPFAM" id="SSF52317">
    <property type="entry name" value="Class I glutamine amidotransferase-like"/>
    <property type="match status" value="1"/>
</dbReference>
<protein>
    <recommendedName>
        <fullName evidence="2">DJ-1/PfpI domain-containing protein</fullName>
    </recommendedName>
</protein>
<name>A0A9Q9DS18_CURCL</name>
<dbReference type="InterPro" id="IPR029062">
    <property type="entry name" value="Class_I_gatase-like"/>
</dbReference>
<feature type="domain" description="DJ-1/PfpI" evidence="2">
    <location>
        <begin position="39"/>
        <end position="232"/>
    </location>
</feature>
<evidence type="ECO:0000313" key="4">
    <source>
        <dbReference type="Proteomes" id="UP001056012"/>
    </source>
</evidence>
<keyword evidence="4" id="KW-1185">Reference proteome</keyword>
<dbReference type="EMBL" id="CP089275">
    <property type="protein sequence ID" value="USP76284.1"/>
    <property type="molecule type" value="Genomic_DNA"/>
</dbReference>
<proteinExistence type="predicted"/>
<accession>A0A9Q9DS18</accession>
<dbReference type="Pfam" id="PF01965">
    <property type="entry name" value="DJ-1_PfpI"/>
    <property type="match status" value="1"/>
</dbReference>
<evidence type="ECO:0000256" key="1">
    <source>
        <dbReference type="SAM" id="SignalP"/>
    </source>
</evidence>
<dbReference type="InterPro" id="IPR052158">
    <property type="entry name" value="INH-QAR"/>
</dbReference>
<feature type="chain" id="PRO_5040300547" description="DJ-1/PfpI domain-containing protein" evidence="1">
    <location>
        <begin position="24"/>
        <end position="298"/>
    </location>
</feature>
<dbReference type="OrthoDB" id="543156at2759"/>
<gene>
    <name evidence="3" type="ORF">yc1106_03558</name>
</gene>
<dbReference type="CDD" id="cd03139">
    <property type="entry name" value="GATase1_PfpI_2"/>
    <property type="match status" value="1"/>
</dbReference>
<reference evidence="3" key="1">
    <citation type="submission" date="2021-12" db="EMBL/GenBank/DDBJ databases">
        <title>Curvularia clavata genome.</title>
        <authorList>
            <person name="Cao Y."/>
        </authorList>
    </citation>
    <scope>NUCLEOTIDE SEQUENCE</scope>
    <source>
        <strain evidence="3">Yc1106</strain>
    </source>
</reference>
<dbReference type="Gene3D" id="3.40.50.880">
    <property type="match status" value="1"/>
</dbReference>
<dbReference type="PANTHER" id="PTHR43130:SF15">
    <property type="entry name" value="THIJ_PFPI FAMILY PROTEIN (AFU_ORTHOLOGUE AFUA_5G14240)"/>
    <property type="match status" value="1"/>
</dbReference>
<evidence type="ECO:0000259" key="2">
    <source>
        <dbReference type="Pfam" id="PF01965"/>
    </source>
</evidence>
<organism evidence="3 4">
    <name type="scientific">Curvularia clavata</name>
    <dbReference type="NCBI Taxonomy" id="95742"/>
    <lineage>
        <taxon>Eukaryota</taxon>
        <taxon>Fungi</taxon>
        <taxon>Dikarya</taxon>
        <taxon>Ascomycota</taxon>
        <taxon>Pezizomycotina</taxon>
        <taxon>Dothideomycetes</taxon>
        <taxon>Pleosporomycetidae</taxon>
        <taxon>Pleosporales</taxon>
        <taxon>Pleosporineae</taxon>
        <taxon>Pleosporaceae</taxon>
        <taxon>Curvularia</taxon>
    </lineage>
</organism>